<keyword evidence="1" id="KW-1133">Transmembrane helix</keyword>
<comment type="caution">
    <text evidence="3">The sequence shown here is derived from an EMBL/GenBank/DDBJ whole genome shotgun (WGS) entry which is preliminary data.</text>
</comment>
<keyword evidence="4" id="KW-1185">Reference proteome</keyword>
<keyword evidence="1" id="KW-0472">Membrane</keyword>
<name>A0A4Z2EGQ1_9TELE</name>
<sequence>MMSIGTLFAYTLVAICILILRYQPDLSEESSSGEPEPFSVTGVVFPPSRVTARTSKNVSLLTVFMIFLAVVLSLVVSQAVESLQAQEWWSCLCVSVTGLMLLLVTLIIWRQPQSTARAAFMVPFVPLLPVFSTFVNVYLMVQLGSDTWIRYAVWMAVGK</sequence>
<evidence type="ECO:0000313" key="4">
    <source>
        <dbReference type="Proteomes" id="UP000314294"/>
    </source>
</evidence>
<reference evidence="3 4" key="1">
    <citation type="submission" date="2019-03" db="EMBL/GenBank/DDBJ databases">
        <title>First draft genome of Liparis tanakae, snailfish: a comprehensive survey of snailfish specific genes.</title>
        <authorList>
            <person name="Kim W."/>
            <person name="Song I."/>
            <person name="Jeong J.-H."/>
            <person name="Kim D."/>
            <person name="Kim S."/>
            <person name="Ryu S."/>
            <person name="Song J.Y."/>
            <person name="Lee S.K."/>
        </authorList>
    </citation>
    <scope>NUCLEOTIDE SEQUENCE [LARGE SCALE GENOMIC DNA]</scope>
    <source>
        <tissue evidence="3">Muscle</tissue>
    </source>
</reference>
<accession>A0A4Z2EGQ1</accession>
<gene>
    <name evidence="3" type="primary">SLC7A2_1</name>
    <name evidence="3" type="ORF">EYF80_062354</name>
</gene>
<dbReference type="InterPro" id="IPR029485">
    <property type="entry name" value="CAT_C"/>
</dbReference>
<feature type="transmembrane region" description="Helical" evidence="1">
    <location>
        <begin position="58"/>
        <end position="76"/>
    </location>
</feature>
<feature type="transmembrane region" description="Helical" evidence="1">
    <location>
        <begin position="7"/>
        <end position="24"/>
    </location>
</feature>
<dbReference type="GO" id="GO:0061459">
    <property type="term" value="F:L-arginine transmembrane transporter activity"/>
    <property type="evidence" value="ECO:0007669"/>
    <property type="project" value="TreeGrafter"/>
</dbReference>
<proteinExistence type="predicted"/>
<dbReference type="GO" id="GO:0097638">
    <property type="term" value="P:L-arginine import across plasma membrane"/>
    <property type="evidence" value="ECO:0007669"/>
    <property type="project" value="TreeGrafter"/>
</dbReference>
<feature type="domain" description="Cationic amino acid transporter C-terminal" evidence="2">
    <location>
        <begin position="120"/>
        <end position="158"/>
    </location>
</feature>
<dbReference type="PANTHER" id="PTHR43243:SF19">
    <property type="entry name" value="CATIONIC AMINO ACID TRANSPORTER C-TERMINAL DOMAIN-CONTAINING PROTEIN"/>
    <property type="match status" value="1"/>
</dbReference>
<evidence type="ECO:0000313" key="3">
    <source>
        <dbReference type="EMBL" id="TNN27502.1"/>
    </source>
</evidence>
<dbReference type="AlphaFoldDB" id="A0A4Z2EGQ1"/>
<keyword evidence="1" id="KW-0812">Transmembrane</keyword>
<dbReference type="EMBL" id="SRLO01008188">
    <property type="protein sequence ID" value="TNN27502.1"/>
    <property type="molecule type" value="Genomic_DNA"/>
</dbReference>
<dbReference type="GO" id="GO:0015189">
    <property type="term" value="F:L-lysine transmembrane transporter activity"/>
    <property type="evidence" value="ECO:0007669"/>
    <property type="project" value="TreeGrafter"/>
</dbReference>
<feature type="transmembrane region" description="Helical" evidence="1">
    <location>
        <begin position="121"/>
        <end position="141"/>
    </location>
</feature>
<dbReference type="PANTHER" id="PTHR43243">
    <property type="entry name" value="INNER MEMBRANE TRANSPORTER YGJI-RELATED"/>
    <property type="match status" value="1"/>
</dbReference>
<protein>
    <submittedName>
        <fullName evidence="3">Cationic amino acid transporter 2</fullName>
    </submittedName>
</protein>
<dbReference type="GO" id="GO:0000064">
    <property type="term" value="F:L-ornithine transmembrane transporter activity"/>
    <property type="evidence" value="ECO:0007669"/>
    <property type="project" value="TreeGrafter"/>
</dbReference>
<dbReference type="Proteomes" id="UP000314294">
    <property type="component" value="Unassembled WGS sequence"/>
</dbReference>
<dbReference type="GO" id="GO:0005886">
    <property type="term" value="C:plasma membrane"/>
    <property type="evidence" value="ECO:0007669"/>
    <property type="project" value="TreeGrafter"/>
</dbReference>
<evidence type="ECO:0000256" key="1">
    <source>
        <dbReference type="SAM" id="Phobius"/>
    </source>
</evidence>
<dbReference type="Pfam" id="PF13906">
    <property type="entry name" value="AA_permease_C"/>
    <property type="match status" value="1"/>
</dbReference>
<evidence type="ECO:0000259" key="2">
    <source>
        <dbReference type="Pfam" id="PF13906"/>
    </source>
</evidence>
<feature type="transmembrane region" description="Helical" evidence="1">
    <location>
        <begin position="88"/>
        <end position="109"/>
    </location>
</feature>
<organism evidence="3 4">
    <name type="scientific">Liparis tanakae</name>
    <name type="common">Tanaka's snailfish</name>
    <dbReference type="NCBI Taxonomy" id="230148"/>
    <lineage>
        <taxon>Eukaryota</taxon>
        <taxon>Metazoa</taxon>
        <taxon>Chordata</taxon>
        <taxon>Craniata</taxon>
        <taxon>Vertebrata</taxon>
        <taxon>Euteleostomi</taxon>
        <taxon>Actinopterygii</taxon>
        <taxon>Neopterygii</taxon>
        <taxon>Teleostei</taxon>
        <taxon>Neoteleostei</taxon>
        <taxon>Acanthomorphata</taxon>
        <taxon>Eupercaria</taxon>
        <taxon>Perciformes</taxon>
        <taxon>Cottioidei</taxon>
        <taxon>Cottales</taxon>
        <taxon>Liparidae</taxon>
        <taxon>Liparis</taxon>
    </lineage>
</organism>
<dbReference type="OrthoDB" id="3900342at2759"/>